<accession>A0A7J7L7Z4</accession>
<evidence type="ECO:0000256" key="7">
    <source>
        <dbReference type="ARBA" id="ARBA00023303"/>
    </source>
</evidence>
<evidence type="ECO:0000256" key="5">
    <source>
        <dbReference type="ARBA" id="ARBA00022989"/>
    </source>
</evidence>
<feature type="transmembrane region" description="Helical" evidence="9">
    <location>
        <begin position="470"/>
        <end position="489"/>
    </location>
</feature>
<evidence type="ECO:0000256" key="9">
    <source>
        <dbReference type="SAM" id="Phobius"/>
    </source>
</evidence>
<dbReference type="OrthoDB" id="1689567at2759"/>
<feature type="transmembrane region" description="Helical" evidence="9">
    <location>
        <begin position="12"/>
        <end position="30"/>
    </location>
</feature>
<organism evidence="13 14">
    <name type="scientific">Kingdonia uniflora</name>
    <dbReference type="NCBI Taxonomy" id="39325"/>
    <lineage>
        <taxon>Eukaryota</taxon>
        <taxon>Viridiplantae</taxon>
        <taxon>Streptophyta</taxon>
        <taxon>Embryophyta</taxon>
        <taxon>Tracheophyta</taxon>
        <taxon>Spermatophyta</taxon>
        <taxon>Magnoliopsida</taxon>
        <taxon>Ranunculales</taxon>
        <taxon>Circaeasteraceae</taxon>
        <taxon>Kingdonia</taxon>
    </lineage>
</organism>
<proteinExistence type="inferred from homology"/>
<feature type="domain" description="CSC1/OSCA1-like 7TM region" evidence="10">
    <location>
        <begin position="376"/>
        <end position="648"/>
    </location>
</feature>
<keyword evidence="6 9" id="KW-0472">Membrane</keyword>
<keyword evidence="7" id="KW-0407">Ion channel</keyword>
<evidence type="ECO:0000256" key="8">
    <source>
        <dbReference type="SAM" id="MobiDB-lite"/>
    </source>
</evidence>
<keyword evidence="7" id="KW-0406">Ion transport</keyword>
<evidence type="ECO:0000256" key="3">
    <source>
        <dbReference type="ARBA" id="ARBA00022448"/>
    </source>
</evidence>
<keyword evidence="14" id="KW-1185">Reference proteome</keyword>
<feature type="transmembrane region" description="Helical" evidence="9">
    <location>
        <begin position="422"/>
        <end position="450"/>
    </location>
</feature>
<dbReference type="GO" id="GO:0005227">
    <property type="term" value="F:calcium-activated cation channel activity"/>
    <property type="evidence" value="ECO:0007669"/>
    <property type="project" value="InterPro"/>
</dbReference>
<dbReference type="SUPFAM" id="SSF52540">
    <property type="entry name" value="P-loop containing nucleoside triphosphate hydrolases"/>
    <property type="match status" value="1"/>
</dbReference>
<dbReference type="InterPro" id="IPR027417">
    <property type="entry name" value="P-loop_NTPase"/>
</dbReference>
<feature type="transmembrane region" description="Helical" evidence="9">
    <location>
        <begin position="378"/>
        <end position="402"/>
    </location>
</feature>
<dbReference type="InterPro" id="IPR045122">
    <property type="entry name" value="Csc1-like"/>
</dbReference>
<dbReference type="EMBL" id="JACGCM010002554">
    <property type="protein sequence ID" value="KAF6138766.1"/>
    <property type="molecule type" value="Genomic_DNA"/>
</dbReference>
<evidence type="ECO:0000259" key="12">
    <source>
        <dbReference type="Pfam" id="PF14703"/>
    </source>
</evidence>
<evidence type="ECO:0000256" key="4">
    <source>
        <dbReference type="ARBA" id="ARBA00022692"/>
    </source>
</evidence>
<feature type="transmembrane region" description="Helical" evidence="9">
    <location>
        <begin position="161"/>
        <end position="180"/>
    </location>
</feature>
<feature type="domain" description="CSC1/OSCA1-like cytosolic" evidence="12">
    <location>
        <begin position="203"/>
        <end position="365"/>
    </location>
</feature>
<dbReference type="PANTHER" id="PTHR13018">
    <property type="entry name" value="PROBABLE MEMBRANE PROTEIN DUF221-RELATED"/>
    <property type="match status" value="1"/>
</dbReference>
<sequence length="1162" mass="131947">MATLEDISVSAFINILSAFAFLLAFAILRLQPVNDRIYFPKWYINGSRQSPYHSSNSNGNIVEKFVNLNFKTYLTFLNWMPQALKMSESEIIQHAGLDSAVFLRIYLLGLKIFGPIAILAILVLIPVNVSGGTLFFLRKELVISDIDKLSISNIRPKSEKFFVHILMAYLFTIWTCYMLYKEYDRVAFMRLHFLASQPRRVDQFTVVVRNVPRVSGHSISESVDHFFRTKHPDHYVGHQAVYDANKFAKLIRRRNRLQNWLDYNQLKFERNPDKRPTKKKGFFGLWGEKVDAIEFDKEQINRLDKTIASERNRILKDPKSIMPVAFVSFNSRWGAAVCAQTQQSKNPTLWLTDWAPEPRDVYWRNLSIPFVSLSIRKLVISISVFALVFFYMIPIAFVQSLANLEGLEKVAPFLRPVIEVKVIKAFLQGFLPGLALKIFMYILPTVLMILSKIEGHLAISVLERKAAAKYYYFMLVNVFLGSIVTGTAFQQLHSFLHQSPTQIPRTIGVSIPMKATFFITYIMVDGWAGIASEILRLKPLVIYHLKNIFIVKTERDREKAMDPGSVGLPETLPSLQLYFLLGIVYSVVTPILLPFILVFFGFAYLVYRHQIINVYNQEYESVAAFWPQVHSRIIASLLISQFLLLGLLSTKKAAKSTPLLVVLPILTLWFYKYCKSRFEPAFRKYPIEEAMEKDLMERASEPNLNIKAYLADAYLHPIFHSFEDVEMTEIRVDKNQSHVKTPSTSEDNSPSPPHYVYYQYEKSPFLMASSASSSSSAPKILLAKPGLSNNSSNESNPNPNLRSRLPPLQSLNLLSSDSWNLHIDRVLPFLTENTEFKVVGVIGPPGIGKSTILNELYGFDSSSPGMLPPFGIQSEETRAMARHCSSGIELRVSAERIILLDTQPIFSPSVLAEIMRPDGFSTISLLNGEALSAELAHELMGIQLGVFLASICHVLLVVSEGVHDINMWRLMLTVDLLKHGLPDPSSLLPSHSQGSHLGPEKENKDNVQEVGEGYLATPIFVHTKLQDKELSPSNIRRLSSTVSKYFSSSSFAEMKYENSPKEQISSIGSSNIKLDRGSTGMNLFVLPRRDQDDAHGAHYESYTTMLGNLRDQLLSMDCQPFAKAVSEREWLKNSARIWEMVRKSPVITEYNRTLQNSGMFRR</sequence>
<keyword evidence="4 9" id="KW-0812">Transmembrane</keyword>
<gene>
    <name evidence="13" type="ORF">GIB67_040898</name>
</gene>
<dbReference type="AlphaFoldDB" id="A0A7J7L7Z4"/>
<evidence type="ECO:0000259" key="10">
    <source>
        <dbReference type="Pfam" id="PF02714"/>
    </source>
</evidence>
<feature type="transmembrane region" description="Helical" evidence="9">
    <location>
        <begin position="112"/>
        <end position="137"/>
    </location>
</feature>
<keyword evidence="3" id="KW-0813">Transport</keyword>
<evidence type="ECO:0000256" key="1">
    <source>
        <dbReference type="ARBA" id="ARBA00004141"/>
    </source>
</evidence>
<feature type="compositionally biased region" description="Low complexity" evidence="8">
    <location>
        <begin position="787"/>
        <end position="804"/>
    </location>
</feature>
<evidence type="ECO:0000313" key="13">
    <source>
        <dbReference type="EMBL" id="KAF6138766.1"/>
    </source>
</evidence>
<evidence type="ECO:0000256" key="6">
    <source>
        <dbReference type="ARBA" id="ARBA00023136"/>
    </source>
</evidence>
<dbReference type="InterPro" id="IPR003864">
    <property type="entry name" value="CSC1/OSCA1-like_7TM"/>
</dbReference>
<name>A0A7J7L7Z4_9MAGN</name>
<feature type="transmembrane region" description="Helical" evidence="9">
    <location>
        <begin position="577"/>
        <end position="607"/>
    </location>
</feature>
<evidence type="ECO:0000259" key="11">
    <source>
        <dbReference type="Pfam" id="PF13967"/>
    </source>
</evidence>
<dbReference type="Proteomes" id="UP000541444">
    <property type="component" value="Unassembled WGS sequence"/>
</dbReference>
<dbReference type="InterPro" id="IPR032880">
    <property type="entry name" value="CSC1/OSCA1-like_N"/>
</dbReference>
<protein>
    <submittedName>
        <fullName evidence="13">Uncharacterized protein</fullName>
    </submittedName>
</protein>
<feature type="region of interest" description="Disordered" evidence="8">
    <location>
        <begin position="784"/>
        <end position="804"/>
    </location>
</feature>
<reference evidence="13 14" key="1">
    <citation type="journal article" date="2020" name="IScience">
        <title>Genome Sequencing of the Endangered Kingdonia uniflora (Circaeasteraceae, Ranunculales) Reveals Potential Mechanisms of Evolutionary Specialization.</title>
        <authorList>
            <person name="Sun Y."/>
            <person name="Deng T."/>
            <person name="Zhang A."/>
            <person name="Moore M.J."/>
            <person name="Landis J.B."/>
            <person name="Lin N."/>
            <person name="Zhang H."/>
            <person name="Zhang X."/>
            <person name="Huang J."/>
            <person name="Zhang X."/>
            <person name="Sun H."/>
            <person name="Wang H."/>
        </authorList>
    </citation>
    <scope>NUCLEOTIDE SEQUENCE [LARGE SCALE GENOMIC DNA]</scope>
    <source>
        <strain evidence="13">TB1705</strain>
        <tissue evidence="13">Leaf</tissue>
    </source>
</reference>
<comment type="similarity">
    <text evidence="2">Belongs to the CSC1 (TC 1.A.17) family.</text>
</comment>
<keyword evidence="5 9" id="KW-1133">Transmembrane helix</keyword>
<dbReference type="Pfam" id="PF14703">
    <property type="entry name" value="PHM7_cyt"/>
    <property type="match status" value="1"/>
</dbReference>
<dbReference type="PANTHER" id="PTHR13018:SF98">
    <property type="entry name" value="TO DEHYDRATION PROTEIN, PUTATIVE, EXPRESSED-RELATED"/>
    <property type="match status" value="1"/>
</dbReference>
<feature type="domain" description="CSC1/OSCA1-like N-terminal transmembrane" evidence="11">
    <location>
        <begin position="8"/>
        <end position="182"/>
    </location>
</feature>
<dbReference type="GO" id="GO:0005886">
    <property type="term" value="C:plasma membrane"/>
    <property type="evidence" value="ECO:0007669"/>
    <property type="project" value="TreeGrafter"/>
</dbReference>
<comment type="caution">
    <text evidence="13">The sequence shown here is derived from an EMBL/GenBank/DDBJ whole genome shotgun (WGS) entry which is preliminary data.</text>
</comment>
<evidence type="ECO:0000256" key="2">
    <source>
        <dbReference type="ARBA" id="ARBA00007779"/>
    </source>
</evidence>
<dbReference type="Pfam" id="PF02714">
    <property type="entry name" value="RSN1_7TM"/>
    <property type="match status" value="1"/>
</dbReference>
<dbReference type="Pfam" id="PF13967">
    <property type="entry name" value="RSN1_TM"/>
    <property type="match status" value="1"/>
</dbReference>
<comment type="subcellular location">
    <subcellularLocation>
        <location evidence="1">Membrane</location>
        <topology evidence="1">Multi-pass membrane protein</topology>
    </subcellularLocation>
</comment>
<dbReference type="InterPro" id="IPR027815">
    <property type="entry name" value="CSC1/OSCA1-like_cyt"/>
</dbReference>
<evidence type="ECO:0000313" key="14">
    <source>
        <dbReference type="Proteomes" id="UP000541444"/>
    </source>
</evidence>